<organism evidence="2 3">
    <name type="scientific">Dreissena polymorpha</name>
    <name type="common">Zebra mussel</name>
    <name type="synonym">Mytilus polymorpha</name>
    <dbReference type="NCBI Taxonomy" id="45954"/>
    <lineage>
        <taxon>Eukaryota</taxon>
        <taxon>Metazoa</taxon>
        <taxon>Spiralia</taxon>
        <taxon>Lophotrochozoa</taxon>
        <taxon>Mollusca</taxon>
        <taxon>Bivalvia</taxon>
        <taxon>Autobranchia</taxon>
        <taxon>Heteroconchia</taxon>
        <taxon>Euheterodonta</taxon>
        <taxon>Imparidentia</taxon>
        <taxon>Neoheterodontei</taxon>
        <taxon>Myida</taxon>
        <taxon>Dreissenoidea</taxon>
        <taxon>Dreissenidae</taxon>
        <taxon>Dreissena</taxon>
    </lineage>
</organism>
<name>A0A9D4BQ02_DREPO</name>
<evidence type="ECO:0000313" key="2">
    <source>
        <dbReference type="EMBL" id="KAH3702826.1"/>
    </source>
</evidence>
<gene>
    <name evidence="2" type="ORF">DPMN_077852</name>
</gene>
<dbReference type="AlphaFoldDB" id="A0A9D4BQ02"/>
<comment type="caution">
    <text evidence="2">The sequence shown here is derived from an EMBL/GenBank/DDBJ whole genome shotgun (WGS) entry which is preliminary data.</text>
</comment>
<protein>
    <submittedName>
        <fullName evidence="2">Uncharacterized protein</fullName>
    </submittedName>
</protein>
<feature type="transmembrane region" description="Helical" evidence="1">
    <location>
        <begin position="226"/>
        <end position="250"/>
    </location>
</feature>
<evidence type="ECO:0000256" key="1">
    <source>
        <dbReference type="SAM" id="Phobius"/>
    </source>
</evidence>
<evidence type="ECO:0000313" key="3">
    <source>
        <dbReference type="Proteomes" id="UP000828390"/>
    </source>
</evidence>
<keyword evidence="1" id="KW-1133">Transmembrane helix</keyword>
<keyword evidence="3" id="KW-1185">Reference proteome</keyword>
<reference evidence="2" key="2">
    <citation type="submission" date="2020-11" db="EMBL/GenBank/DDBJ databases">
        <authorList>
            <person name="McCartney M.A."/>
            <person name="Auch B."/>
            <person name="Kono T."/>
            <person name="Mallez S."/>
            <person name="Becker A."/>
            <person name="Gohl D.M."/>
            <person name="Silverstein K.A.T."/>
            <person name="Koren S."/>
            <person name="Bechman K.B."/>
            <person name="Herman A."/>
            <person name="Abrahante J.E."/>
            <person name="Garbe J."/>
        </authorList>
    </citation>
    <scope>NUCLEOTIDE SEQUENCE</scope>
    <source>
        <strain evidence="2">Duluth1</strain>
        <tissue evidence="2">Whole animal</tissue>
    </source>
</reference>
<accession>A0A9D4BQ02</accession>
<keyword evidence="1" id="KW-0812">Transmembrane</keyword>
<dbReference type="Proteomes" id="UP000828390">
    <property type="component" value="Unassembled WGS sequence"/>
</dbReference>
<proteinExistence type="predicted"/>
<sequence>MLSWPMWMDRGRPDLNISYPVWLYGFEVQIHVGENTSARNRRTFNFSHLETHNKARTRCMKGKSYVENGSFTLKAAKNECIANKAKLPTVSPIDMKQFQVAPDIIDIPFWIQPLNVSKFARAHCYLLDQDLKLKKSNCSEKYSAVCVHESVHDVMTYIGQESRTAFYKASLSFTLSSPSEESTQRNQDTNDDFSVAPGGPNNTLFFAGNNTILSSGSNGYTQTEKIIIIALISVGVLTAIASVLSITIFCKLKSMPKPNRKAEVSDDNWNTPDIFGDKKCNMYENCGHSSGIYYNVEEQFVAKSPQPSKND</sequence>
<reference evidence="2" key="1">
    <citation type="journal article" date="2019" name="bioRxiv">
        <title>The Genome of the Zebra Mussel, Dreissena polymorpha: A Resource for Invasive Species Research.</title>
        <authorList>
            <person name="McCartney M.A."/>
            <person name="Auch B."/>
            <person name="Kono T."/>
            <person name="Mallez S."/>
            <person name="Zhang Y."/>
            <person name="Obille A."/>
            <person name="Becker A."/>
            <person name="Abrahante J.E."/>
            <person name="Garbe J."/>
            <person name="Badalamenti J.P."/>
            <person name="Herman A."/>
            <person name="Mangelson H."/>
            <person name="Liachko I."/>
            <person name="Sullivan S."/>
            <person name="Sone E.D."/>
            <person name="Koren S."/>
            <person name="Silverstein K.A.T."/>
            <person name="Beckman K.B."/>
            <person name="Gohl D.M."/>
        </authorList>
    </citation>
    <scope>NUCLEOTIDE SEQUENCE</scope>
    <source>
        <strain evidence="2">Duluth1</strain>
        <tissue evidence="2">Whole animal</tissue>
    </source>
</reference>
<keyword evidence="1" id="KW-0472">Membrane</keyword>
<dbReference type="EMBL" id="JAIWYP010000015">
    <property type="protein sequence ID" value="KAH3702826.1"/>
    <property type="molecule type" value="Genomic_DNA"/>
</dbReference>